<dbReference type="OrthoDB" id="7464126at2759"/>
<name>A0A0F9ZZJ3_TRIHA</name>
<feature type="domain" description="Nephrocystin 3-like N-terminal" evidence="4">
    <location>
        <begin position="322"/>
        <end position="376"/>
    </location>
</feature>
<evidence type="ECO:0000256" key="3">
    <source>
        <dbReference type="SAM" id="Coils"/>
    </source>
</evidence>
<reference evidence="6" key="1">
    <citation type="journal article" date="2015" name="Genome Announc.">
        <title>Draft whole-genome sequence of the biocontrol agent Trichoderma harzianum T6776.</title>
        <authorList>
            <person name="Baroncelli R."/>
            <person name="Piaggeschi G."/>
            <person name="Fiorini L."/>
            <person name="Bertolini E."/>
            <person name="Zapparata A."/>
            <person name="Pe M.E."/>
            <person name="Sarrocco S."/>
            <person name="Vannacci G."/>
        </authorList>
    </citation>
    <scope>NUCLEOTIDE SEQUENCE [LARGE SCALE GENOMIC DNA]</scope>
    <source>
        <strain evidence="6">T6776</strain>
    </source>
</reference>
<protein>
    <recommendedName>
        <fullName evidence="4">Nephrocystin 3-like N-terminal domain-containing protein</fullName>
    </recommendedName>
</protein>
<dbReference type="OMA" id="NCIPLCA"/>
<dbReference type="AlphaFoldDB" id="A0A0F9ZZJ3"/>
<dbReference type="SUPFAM" id="SSF48403">
    <property type="entry name" value="Ankyrin repeat"/>
    <property type="match status" value="1"/>
</dbReference>
<dbReference type="PROSITE" id="PS50088">
    <property type="entry name" value="ANK_REPEAT"/>
    <property type="match status" value="1"/>
</dbReference>
<dbReference type="SMART" id="SM00248">
    <property type="entry name" value="ANK"/>
    <property type="match status" value="3"/>
</dbReference>
<evidence type="ECO:0000313" key="6">
    <source>
        <dbReference type="Proteomes" id="UP000034112"/>
    </source>
</evidence>
<sequence>MSESVKPNNVSDLWSQAYQKLDDKAKKWIGDASKNASGEERTQDLITLVRNREEEYKHGTLKIRIGDSEIMWRDYANSVVSWITAIGDISISFAPAGPSVAWSALKVLLKANVSQCKDLAAIFGCADKVLRLMRHSRVYEDVYLSSGSCNGATENLKDTLVDLYKGLMELLAHAFVRLNEGQGKQFLRAVVSGGEGTKLISALTEQERKVSMAAQGCGAVASQEHQTLLKNLDEPLKNVENTVKKLLQKVEDGTVEQALEYISTIPIGEHQQEKREARTPRTCEWLLNHSRFIEWERSSYSSMLWLQGNARKEKRGLSTIECETALIELINFYSRTILVLDALDECEMDTRETLARVLRNLVDKGGGTVKVFIASRKEADIEEYLGLRNLVEISTADNKEDIEKYVEEEVAKVGGIWRSVSAEVKEQVKKTIGEKSDGIAAEDVAILLVSCLIDCYSNWIVPESKNEIREFLETAPDLENYMDPRHSLQKYTRKYWLQHMKITSDQCQEMARISEILKRFLGSKGPQQSSSQQYQAWCKHSTISDDTDGYLHSYDGIKPLEKSIFGISAFGLHKLLTGWWDKDIDVSQVSASGRDLLAIAASCALEVAAEFDDINLAELLIKGGANVNLATEKNKCGSLLGIAAYNNSLECAKLFVENGAKVNAHLSGDYVSVLTTAILGWVASVEVVKYLIEEAGADPAILSLSPPRSPFVGDSFRTERQQTAKYLIEGGHVEESVLLDIGFPAEDLPEMEKWDGSNV</sequence>
<keyword evidence="3" id="KW-0175">Coiled coil</keyword>
<feature type="coiled-coil region" evidence="3">
    <location>
        <begin position="229"/>
        <end position="256"/>
    </location>
</feature>
<dbReference type="PANTHER" id="PTHR10039:SF16">
    <property type="entry name" value="GPI INOSITOL-DEACYLASE"/>
    <property type="match status" value="1"/>
</dbReference>
<keyword evidence="1" id="KW-0677">Repeat</keyword>
<evidence type="ECO:0000259" key="4">
    <source>
        <dbReference type="Pfam" id="PF24883"/>
    </source>
</evidence>
<dbReference type="Proteomes" id="UP000034112">
    <property type="component" value="Unassembled WGS sequence"/>
</dbReference>
<dbReference type="EMBL" id="JOKZ01000050">
    <property type="protein sequence ID" value="KKP05402.1"/>
    <property type="molecule type" value="Genomic_DNA"/>
</dbReference>
<evidence type="ECO:0000313" key="5">
    <source>
        <dbReference type="EMBL" id="KKP05402.1"/>
    </source>
</evidence>
<keyword evidence="2" id="KW-0040">ANK repeat</keyword>
<dbReference type="InterPro" id="IPR036770">
    <property type="entry name" value="Ankyrin_rpt-contain_sf"/>
</dbReference>
<dbReference type="Pfam" id="PF12796">
    <property type="entry name" value="Ank_2"/>
    <property type="match status" value="1"/>
</dbReference>
<dbReference type="Gene3D" id="1.25.40.20">
    <property type="entry name" value="Ankyrin repeat-containing domain"/>
    <property type="match status" value="1"/>
</dbReference>
<dbReference type="Pfam" id="PF24883">
    <property type="entry name" value="NPHP3_N"/>
    <property type="match status" value="1"/>
</dbReference>
<evidence type="ECO:0000256" key="2">
    <source>
        <dbReference type="PROSITE-ProRule" id="PRU00023"/>
    </source>
</evidence>
<gene>
    <name evidence="5" type="ORF">THAR02_02507</name>
</gene>
<dbReference type="InterPro" id="IPR002110">
    <property type="entry name" value="Ankyrin_rpt"/>
</dbReference>
<comment type="caution">
    <text evidence="5">The sequence shown here is derived from an EMBL/GenBank/DDBJ whole genome shotgun (WGS) entry which is preliminary data.</text>
</comment>
<dbReference type="InterPro" id="IPR056884">
    <property type="entry name" value="NPHP3-like_N"/>
</dbReference>
<evidence type="ECO:0000256" key="1">
    <source>
        <dbReference type="ARBA" id="ARBA00022737"/>
    </source>
</evidence>
<organism evidence="5 6">
    <name type="scientific">Trichoderma harzianum</name>
    <name type="common">Hypocrea lixii</name>
    <dbReference type="NCBI Taxonomy" id="5544"/>
    <lineage>
        <taxon>Eukaryota</taxon>
        <taxon>Fungi</taxon>
        <taxon>Dikarya</taxon>
        <taxon>Ascomycota</taxon>
        <taxon>Pezizomycotina</taxon>
        <taxon>Sordariomycetes</taxon>
        <taxon>Hypocreomycetidae</taxon>
        <taxon>Hypocreales</taxon>
        <taxon>Hypocreaceae</taxon>
        <taxon>Trichoderma</taxon>
    </lineage>
</organism>
<dbReference type="PANTHER" id="PTHR10039">
    <property type="entry name" value="AMELOGENIN"/>
    <property type="match status" value="1"/>
</dbReference>
<feature type="repeat" description="ANK" evidence="2">
    <location>
        <begin position="600"/>
        <end position="632"/>
    </location>
</feature>
<proteinExistence type="predicted"/>
<accession>A0A0F9ZZJ3</accession>